<dbReference type="Proteomes" id="UP000805193">
    <property type="component" value="Unassembled WGS sequence"/>
</dbReference>
<organism evidence="1 2">
    <name type="scientific">Ixodes persulcatus</name>
    <name type="common">Taiga tick</name>
    <dbReference type="NCBI Taxonomy" id="34615"/>
    <lineage>
        <taxon>Eukaryota</taxon>
        <taxon>Metazoa</taxon>
        <taxon>Ecdysozoa</taxon>
        <taxon>Arthropoda</taxon>
        <taxon>Chelicerata</taxon>
        <taxon>Arachnida</taxon>
        <taxon>Acari</taxon>
        <taxon>Parasitiformes</taxon>
        <taxon>Ixodida</taxon>
        <taxon>Ixodoidea</taxon>
        <taxon>Ixodidae</taxon>
        <taxon>Ixodinae</taxon>
        <taxon>Ixodes</taxon>
    </lineage>
</organism>
<feature type="non-terminal residue" evidence="1">
    <location>
        <position position="215"/>
    </location>
</feature>
<feature type="non-terminal residue" evidence="1">
    <location>
        <position position="1"/>
    </location>
</feature>
<accession>A0AC60PCC0</accession>
<name>A0AC60PCC0_IXOPE</name>
<keyword evidence="2" id="KW-1185">Reference proteome</keyword>
<reference evidence="1 2" key="1">
    <citation type="journal article" date="2020" name="Cell">
        <title>Large-Scale Comparative Analyses of Tick Genomes Elucidate Their Genetic Diversity and Vector Capacities.</title>
        <authorList>
            <consortium name="Tick Genome and Microbiome Consortium (TIGMIC)"/>
            <person name="Jia N."/>
            <person name="Wang J."/>
            <person name="Shi W."/>
            <person name="Du L."/>
            <person name="Sun Y."/>
            <person name="Zhan W."/>
            <person name="Jiang J.F."/>
            <person name="Wang Q."/>
            <person name="Zhang B."/>
            <person name="Ji P."/>
            <person name="Bell-Sakyi L."/>
            <person name="Cui X.M."/>
            <person name="Yuan T.T."/>
            <person name="Jiang B.G."/>
            <person name="Yang W.F."/>
            <person name="Lam T.T."/>
            <person name="Chang Q.C."/>
            <person name="Ding S.J."/>
            <person name="Wang X.J."/>
            <person name="Zhu J.G."/>
            <person name="Ruan X.D."/>
            <person name="Zhao L."/>
            <person name="Wei J.T."/>
            <person name="Ye R.Z."/>
            <person name="Que T.C."/>
            <person name="Du C.H."/>
            <person name="Zhou Y.H."/>
            <person name="Cheng J.X."/>
            <person name="Dai P.F."/>
            <person name="Guo W.B."/>
            <person name="Han X.H."/>
            <person name="Huang E.J."/>
            <person name="Li L.F."/>
            <person name="Wei W."/>
            <person name="Gao Y.C."/>
            <person name="Liu J.Z."/>
            <person name="Shao H.Z."/>
            <person name="Wang X."/>
            <person name="Wang C.C."/>
            <person name="Yang T.C."/>
            <person name="Huo Q.B."/>
            <person name="Li W."/>
            <person name="Chen H.Y."/>
            <person name="Chen S.E."/>
            <person name="Zhou L.G."/>
            <person name="Ni X.B."/>
            <person name="Tian J.H."/>
            <person name="Sheng Y."/>
            <person name="Liu T."/>
            <person name="Pan Y.S."/>
            <person name="Xia L.Y."/>
            <person name="Li J."/>
            <person name="Zhao F."/>
            <person name="Cao W.C."/>
        </authorList>
    </citation>
    <scope>NUCLEOTIDE SEQUENCE [LARGE SCALE GENOMIC DNA]</scope>
    <source>
        <strain evidence="1">Iper-2018</strain>
    </source>
</reference>
<comment type="caution">
    <text evidence="1">The sequence shown here is derived from an EMBL/GenBank/DDBJ whole genome shotgun (WGS) entry which is preliminary data.</text>
</comment>
<dbReference type="EMBL" id="JABSTQ010010862">
    <property type="protein sequence ID" value="KAG0417290.1"/>
    <property type="molecule type" value="Genomic_DNA"/>
</dbReference>
<evidence type="ECO:0000313" key="2">
    <source>
        <dbReference type="Proteomes" id="UP000805193"/>
    </source>
</evidence>
<gene>
    <name evidence="1" type="ORF">HPB47_005735</name>
</gene>
<proteinExistence type="predicted"/>
<evidence type="ECO:0000313" key="1">
    <source>
        <dbReference type="EMBL" id="KAG0417290.1"/>
    </source>
</evidence>
<protein>
    <submittedName>
        <fullName evidence="1">Uncharacterized protein</fullName>
    </submittedName>
</protein>
<sequence length="215" mass="23838">ACGIHDGQFCCRESCPLSRLAARVPQLLCHFHVAQAEWRWLMTAHNNVGRDQRRSLMSAFQKQCTCYKSQRASGAGRCLIRPQGEMSGACPSHEEEPQASSSVLLLETVSSTSGLKHQNTEDAESTFDALIAELRETHTEEKESDCYLRHLASATRRLNRLRQQKRGVGAIMAADAAFGLELRRGRTIKVQPTALTRRRPGVARGCKRVAAGRPP</sequence>